<evidence type="ECO:0000259" key="17">
    <source>
        <dbReference type="PROSITE" id="PS50893"/>
    </source>
</evidence>
<sequence length="942" mass="105135">MPDKIKVVNARVHNLKNVSVEIPKNKLTIITGLSGSGKSSLAFDTIYAEGQRRYAESLNAYARQFMDMQDKPDVDEIQGLSPTIAINQRNFAKNPRSTVGTTTEIYDYLRLLFARIGKQWCPKCNLPVEHLSKGKIIEEVRKAKKKNPNLLLLSPIIRQQKINLKNLKLKIEKTGFSNLLINGVEVQIKNLKNFKFNNSYLYDIDLVMEKLSSISLSDLTIHVEKTLDFSNGFVKLFDQDEDTETNFSEMPVCSKCDRVFDPVEPRTFSFNSPYGACPRCTGLGKTLEVDAELVIPNPKLTIAEGAVQPWTRLVGNQVYYQELITKVAEAHDFSVDVPVESLPQKIMDIILYGTDGQEYDLNGKKSIYEGVIPNLTNKYLTSKSEYVKKEIETYMHEKDCSVCNRKRLKEDSNHVKVAEFSIADMVEMSIGEALIFFKNIESKKSDFLKKLNSKEQEVAITIAKEVKRRLDHIDKVGLSYITLDRSVSTLSGGESQRVRLSTQLSAGLSGIIYILDEPSIGLHSKDNDKLIETLKSLRDSGNTVIVVEHDQAIMEAADYLIDIGPGAGEYGGEIMASGTPAQVMKDNKSMTGRYLSKKESIETPKKPRKGNGKEIIIEGAKANNLKNIDVKIPLGKLVSITGVSGSGKSTLILDILSKELAKKFYRAKDEPGIHKTIKGLNNIDKVITIDQTPIGRTPRSNPATYTGIFTLIRDLFAELPESKMQSYSAGTFSFNVKGDGRCEACGGEGYVTIPMHFLNDVYVECSECHGTRYTKDVLEIHYKDKNIAEILKMTVEESYKFFMHDKNIAEKLQILRNVGLGYLQLGQPATTLSGGEAQRIKLATELSRRSTGKTLYILDEPSTGLHFEDIKKLLHVLNQLVDKGNTVLIIEHNLDIIKSSDWIIDLGPEGGKEGGEVVAEGVLADVIKAKRSWTGKYLKNVI</sequence>
<dbReference type="Gene3D" id="3.30.1490.20">
    <property type="entry name" value="ATP-grasp fold, A domain"/>
    <property type="match status" value="1"/>
</dbReference>
<comment type="caution">
    <text evidence="18">The sequence shown here is derived from an EMBL/GenBank/DDBJ whole genome shotgun (WGS) entry which is preliminary data.</text>
</comment>
<dbReference type="PROSITE" id="PS50893">
    <property type="entry name" value="ABC_TRANSPORTER_2"/>
    <property type="match status" value="1"/>
</dbReference>
<dbReference type="PANTHER" id="PTHR43152:SF1">
    <property type="entry name" value="UVRA PROTEIN"/>
    <property type="match status" value="1"/>
</dbReference>
<dbReference type="GO" id="GO:0016887">
    <property type="term" value="F:ATP hydrolysis activity"/>
    <property type="evidence" value="ECO:0007669"/>
    <property type="project" value="InterPro"/>
</dbReference>
<evidence type="ECO:0000256" key="10">
    <source>
        <dbReference type="ARBA" id="ARBA00022840"/>
    </source>
</evidence>
<dbReference type="AlphaFoldDB" id="A0A2M7VBF2"/>
<keyword evidence="11" id="KW-0267">Excision nuclease</keyword>
<keyword evidence="5" id="KW-0547">Nucleotide-binding</keyword>
<dbReference type="CDD" id="cd03271">
    <property type="entry name" value="ABC_UvrA_II"/>
    <property type="match status" value="1"/>
</dbReference>
<keyword evidence="12" id="KW-0238">DNA-binding</keyword>
<reference evidence="19" key="1">
    <citation type="submission" date="2017-09" db="EMBL/GenBank/DDBJ databases">
        <title>Depth-based differentiation of microbial function through sediment-hosted aquifers and enrichment of novel symbionts in the deep terrestrial subsurface.</title>
        <authorList>
            <person name="Probst A.J."/>
            <person name="Ladd B."/>
            <person name="Jarett J.K."/>
            <person name="Geller-Mcgrath D.E."/>
            <person name="Sieber C.M.K."/>
            <person name="Emerson J.B."/>
            <person name="Anantharaman K."/>
            <person name="Thomas B.C."/>
            <person name="Malmstrom R."/>
            <person name="Stieglmeier M."/>
            <person name="Klingl A."/>
            <person name="Woyke T."/>
            <person name="Ryan C.M."/>
            <person name="Banfield J.F."/>
        </authorList>
    </citation>
    <scope>NUCLEOTIDE SEQUENCE [LARGE SCALE GENOMIC DNA]</scope>
</reference>
<dbReference type="InterPro" id="IPR003439">
    <property type="entry name" value="ABC_transporter-like_ATP-bd"/>
</dbReference>
<dbReference type="InterPro" id="IPR041552">
    <property type="entry name" value="UvrA_DNA-bd"/>
</dbReference>
<evidence type="ECO:0000256" key="11">
    <source>
        <dbReference type="ARBA" id="ARBA00022881"/>
    </source>
</evidence>
<dbReference type="InterPro" id="IPR017871">
    <property type="entry name" value="ABC_transporter-like_CS"/>
</dbReference>
<dbReference type="Pfam" id="PF17760">
    <property type="entry name" value="UvrA_inter"/>
    <property type="match status" value="1"/>
</dbReference>
<evidence type="ECO:0000256" key="9">
    <source>
        <dbReference type="ARBA" id="ARBA00022833"/>
    </source>
</evidence>
<dbReference type="Gene3D" id="3.40.50.300">
    <property type="entry name" value="P-loop containing nucleotide triphosphate hydrolases"/>
    <property type="match status" value="2"/>
</dbReference>
<evidence type="ECO:0000256" key="6">
    <source>
        <dbReference type="ARBA" id="ARBA00022763"/>
    </source>
</evidence>
<dbReference type="GO" id="GO:0008270">
    <property type="term" value="F:zinc ion binding"/>
    <property type="evidence" value="ECO:0007669"/>
    <property type="project" value="UniProtKB-KW"/>
</dbReference>
<dbReference type="GO" id="GO:0006289">
    <property type="term" value="P:nucleotide-excision repair"/>
    <property type="evidence" value="ECO:0007669"/>
    <property type="project" value="InterPro"/>
</dbReference>
<evidence type="ECO:0000256" key="1">
    <source>
        <dbReference type="ARBA" id="ARBA00004496"/>
    </source>
</evidence>
<name>A0A2M7VBF2_9BACT</name>
<keyword evidence="7" id="KW-0228">DNA excision</keyword>
<protein>
    <recommendedName>
        <fullName evidence="15">UvrABC system protein A</fullName>
    </recommendedName>
    <alternativeName>
        <fullName evidence="16">Excinuclease ABC subunit A</fullName>
    </alternativeName>
</protein>
<keyword evidence="4" id="KW-0677">Repeat</keyword>
<dbReference type="SMART" id="SM00382">
    <property type="entry name" value="AAA"/>
    <property type="match status" value="1"/>
</dbReference>
<dbReference type="InterPro" id="IPR027417">
    <property type="entry name" value="P-loop_NTPase"/>
</dbReference>
<dbReference type="InterPro" id="IPR003593">
    <property type="entry name" value="AAA+_ATPase"/>
</dbReference>
<evidence type="ECO:0000256" key="8">
    <source>
        <dbReference type="ARBA" id="ARBA00022771"/>
    </source>
</evidence>
<evidence type="ECO:0000256" key="14">
    <source>
        <dbReference type="ARBA" id="ARBA00038000"/>
    </source>
</evidence>
<evidence type="ECO:0000256" key="16">
    <source>
        <dbReference type="ARBA" id="ARBA00042156"/>
    </source>
</evidence>
<dbReference type="NCBIfam" id="TIGR00630">
    <property type="entry name" value="uvra"/>
    <property type="match status" value="1"/>
</dbReference>
<evidence type="ECO:0000313" key="18">
    <source>
        <dbReference type="EMBL" id="PIZ96187.1"/>
    </source>
</evidence>
<keyword evidence="9" id="KW-0862">Zinc</keyword>
<dbReference type="GO" id="GO:0009380">
    <property type="term" value="C:excinuclease repair complex"/>
    <property type="evidence" value="ECO:0007669"/>
    <property type="project" value="InterPro"/>
</dbReference>
<gene>
    <name evidence="18" type="ORF">COX80_01855</name>
</gene>
<dbReference type="NCBIfam" id="NF001503">
    <property type="entry name" value="PRK00349.1"/>
    <property type="match status" value="1"/>
</dbReference>
<dbReference type="Proteomes" id="UP000231453">
    <property type="component" value="Unassembled WGS sequence"/>
</dbReference>
<evidence type="ECO:0000256" key="7">
    <source>
        <dbReference type="ARBA" id="ARBA00022769"/>
    </source>
</evidence>
<comment type="subcellular location">
    <subcellularLocation>
        <location evidence="1">Cytoplasm</location>
    </subcellularLocation>
</comment>
<keyword evidence="13" id="KW-0234">DNA repair</keyword>
<dbReference type="InterPro" id="IPR041102">
    <property type="entry name" value="UvrA_inter"/>
</dbReference>
<dbReference type="Gene3D" id="1.10.8.280">
    <property type="entry name" value="ABC transporter ATPase domain-like"/>
    <property type="match status" value="1"/>
</dbReference>
<comment type="similarity">
    <text evidence="14">Belongs to the ABC transporter superfamily. UvrA family.</text>
</comment>
<keyword evidence="3" id="KW-0479">Metal-binding</keyword>
<evidence type="ECO:0000256" key="12">
    <source>
        <dbReference type="ARBA" id="ARBA00023125"/>
    </source>
</evidence>
<accession>A0A2M7VBF2</accession>
<dbReference type="Gene3D" id="1.20.1580.10">
    <property type="entry name" value="ABC transporter ATPase like domain"/>
    <property type="match status" value="2"/>
</dbReference>
<evidence type="ECO:0000256" key="15">
    <source>
        <dbReference type="ARBA" id="ARBA00039316"/>
    </source>
</evidence>
<dbReference type="GO" id="GO:0005524">
    <property type="term" value="F:ATP binding"/>
    <property type="evidence" value="ECO:0007669"/>
    <property type="project" value="UniProtKB-KW"/>
</dbReference>
<feature type="domain" description="ABC transporter" evidence="17">
    <location>
        <begin position="610"/>
        <end position="939"/>
    </location>
</feature>
<evidence type="ECO:0000256" key="5">
    <source>
        <dbReference type="ARBA" id="ARBA00022741"/>
    </source>
</evidence>
<keyword evidence="10" id="KW-0067">ATP-binding</keyword>
<dbReference type="InterPro" id="IPR004602">
    <property type="entry name" value="UvrA"/>
</dbReference>
<dbReference type="GO" id="GO:0003677">
    <property type="term" value="F:DNA binding"/>
    <property type="evidence" value="ECO:0007669"/>
    <property type="project" value="UniProtKB-KW"/>
</dbReference>
<dbReference type="PROSITE" id="PS00211">
    <property type="entry name" value="ABC_TRANSPORTER_1"/>
    <property type="match status" value="2"/>
</dbReference>
<organism evidence="18 19">
    <name type="scientific">Candidatus Magasanikbacteria bacterium CG_4_10_14_0_2_um_filter_33_14</name>
    <dbReference type="NCBI Taxonomy" id="1974636"/>
    <lineage>
        <taxon>Bacteria</taxon>
        <taxon>Candidatus Magasanikiibacteriota</taxon>
    </lineage>
</organism>
<dbReference type="SUPFAM" id="SSF52540">
    <property type="entry name" value="P-loop containing nucleoside triphosphate hydrolases"/>
    <property type="match status" value="2"/>
</dbReference>
<evidence type="ECO:0000256" key="3">
    <source>
        <dbReference type="ARBA" id="ARBA00022723"/>
    </source>
</evidence>
<dbReference type="GO" id="GO:0004518">
    <property type="term" value="F:nuclease activity"/>
    <property type="evidence" value="ECO:0007669"/>
    <property type="project" value="UniProtKB-KW"/>
</dbReference>
<dbReference type="PANTHER" id="PTHR43152">
    <property type="entry name" value="UVRABC SYSTEM PROTEIN A"/>
    <property type="match status" value="1"/>
</dbReference>
<evidence type="ECO:0000313" key="19">
    <source>
        <dbReference type="Proteomes" id="UP000231453"/>
    </source>
</evidence>
<dbReference type="InterPro" id="IPR013815">
    <property type="entry name" value="ATP_grasp_subdomain_1"/>
</dbReference>
<keyword evidence="8" id="KW-0863">Zinc-finger</keyword>
<evidence type="ECO:0000256" key="2">
    <source>
        <dbReference type="ARBA" id="ARBA00022490"/>
    </source>
</evidence>
<evidence type="ECO:0000256" key="13">
    <source>
        <dbReference type="ARBA" id="ARBA00023204"/>
    </source>
</evidence>
<keyword evidence="6" id="KW-0227">DNA damage</keyword>
<keyword evidence="2" id="KW-0963">Cytoplasm</keyword>
<dbReference type="GO" id="GO:0005737">
    <property type="term" value="C:cytoplasm"/>
    <property type="evidence" value="ECO:0007669"/>
    <property type="project" value="UniProtKB-SubCell"/>
</dbReference>
<dbReference type="Pfam" id="PF17755">
    <property type="entry name" value="UvrA_DNA-bind"/>
    <property type="match status" value="1"/>
</dbReference>
<evidence type="ECO:0000256" key="4">
    <source>
        <dbReference type="ARBA" id="ARBA00022737"/>
    </source>
</evidence>
<dbReference type="EMBL" id="PFPL01000032">
    <property type="protein sequence ID" value="PIZ96187.1"/>
    <property type="molecule type" value="Genomic_DNA"/>
</dbReference>
<proteinExistence type="inferred from homology"/>